<organism evidence="2 3">
    <name type="scientific">Brachyspira murdochii</name>
    <dbReference type="NCBI Taxonomy" id="84378"/>
    <lineage>
        <taxon>Bacteria</taxon>
        <taxon>Pseudomonadati</taxon>
        <taxon>Spirochaetota</taxon>
        <taxon>Spirochaetia</taxon>
        <taxon>Brachyspirales</taxon>
        <taxon>Brachyspiraceae</taxon>
        <taxon>Brachyspira</taxon>
    </lineage>
</organism>
<dbReference type="InterPro" id="IPR016047">
    <property type="entry name" value="M23ase_b-sheet_dom"/>
</dbReference>
<accession>A0ABX5B3S5</accession>
<name>A0ABX5B3S5_9SPIR</name>
<dbReference type="PANTHER" id="PTHR33734:SF22">
    <property type="entry name" value="MEMBRANE-BOUND LYTIC MUREIN TRANSGLYCOSYLASE D"/>
    <property type="match status" value="1"/>
</dbReference>
<feature type="domain" description="LysM" evidence="1">
    <location>
        <begin position="234"/>
        <end position="280"/>
    </location>
</feature>
<dbReference type="CDD" id="cd12797">
    <property type="entry name" value="M23_peptidase"/>
    <property type="match status" value="1"/>
</dbReference>
<dbReference type="InterPro" id="IPR011055">
    <property type="entry name" value="Dup_hybrid_motif"/>
</dbReference>
<evidence type="ECO:0000313" key="2">
    <source>
        <dbReference type="EMBL" id="PPS21833.1"/>
    </source>
</evidence>
<dbReference type="PANTHER" id="PTHR33734">
    <property type="entry name" value="LYSM DOMAIN-CONTAINING GPI-ANCHORED PROTEIN 2"/>
    <property type="match status" value="1"/>
</dbReference>
<feature type="domain" description="LysM" evidence="1">
    <location>
        <begin position="414"/>
        <end position="460"/>
    </location>
</feature>
<dbReference type="CDD" id="cd00118">
    <property type="entry name" value="LysM"/>
    <property type="match status" value="7"/>
</dbReference>
<dbReference type="InterPro" id="IPR036779">
    <property type="entry name" value="LysM_dom_sf"/>
</dbReference>
<dbReference type="InterPro" id="IPR018392">
    <property type="entry name" value="LysM"/>
</dbReference>
<dbReference type="Pfam" id="PF01476">
    <property type="entry name" value="LysM"/>
    <property type="match status" value="7"/>
</dbReference>
<protein>
    <submittedName>
        <fullName evidence="2">Peptidoglycan-binding protein</fullName>
    </submittedName>
</protein>
<reference evidence="2 3" key="1">
    <citation type="submission" date="2014-04" db="EMBL/GenBank/DDBJ databases">
        <title>Whole genome sequence of 'Brachyspira hampsonii' D13-03603F2.</title>
        <authorList>
            <person name="Patterson A.H."/>
            <person name="Chaban B."/>
            <person name="Fernando C."/>
            <person name="Harding J.C."/>
            <person name="Hill J.E."/>
        </authorList>
    </citation>
    <scope>NUCLEOTIDE SEQUENCE [LARGE SCALE GENOMIC DNA]</scope>
    <source>
        <strain evidence="2 3">D13-03603F2</strain>
    </source>
</reference>
<keyword evidence="3" id="KW-1185">Reference proteome</keyword>
<feature type="domain" description="LysM" evidence="1">
    <location>
        <begin position="25"/>
        <end position="71"/>
    </location>
</feature>
<evidence type="ECO:0000313" key="3">
    <source>
        <dbReference type="Proteomes" id="UP000238924"/>
    </source>
</evidence>
<dbReference type="SUPFAM" id="SSF51261">
    <property type="entry name" value="Duplicated hybrid motif"/>
    <property type="match status" value="1"/>
</dbReference>
<feature type="domain" description="LysM" evidence="1">
    <location>
        <begin position="98"/>
        <end position="144"/>
    </location>
</feature>
<dbReference type="Gene3D" id="2.70.70.10">
    <property type="entry name" value="Glucose Permease (Domain IIA)"/>
    <property type="match status" value="1"/>
</dbReference>
<dbReference type="PROSITE" id="PS51782">
    <property type="entry name" value="LYSM"/>
    <property type="match status" value="7"/>
</dbReference>
<dbReference type="RefSeq" id="WP_104618621.1">
    <property type="nucleotide sequence ID" value="NZ_JJMJ01000132.1"/>
</dbReference>
<dbReference type="SMART" id="SM00257">
    <property type="entry name" value="LysM"/>
    <property type="match status" value="7"/>
</dbReference>
<dbReference type="SUPFAM" id="SSF54106">
    <property type="entry name" value="LysM domain"/>
    <property type="match status" value="5"/>
</dbReference>
<comment type="caution">
    <text evidence="2">The sequence shown here is derived from an EMBL/GenBank/DDBJ whole genome shotgun (WGS) entry which is preliminary data.</text>
</comment>
<feature type="domain" description="LysM" evidence="1">
    <location>
        <begin position="167"/>
        <end position="213"/>
    </location>
</feature>
<dbReference type="Gene3D" id="3.10.350.10">
    <property type="entry name" value="LysM domain"/>
    <property type="match status" value="7"/>
</dbReference>
<feature type="domain" description="LysM" evidence="1">
    <location>
        <begin position="294"/>
        <end position="338"/>
    </location>
</feature>
<dbReference type="Pfam" id="PF01551">
    <property type="entry name" value="Peptidase_M23"/>
    <property type="match status" value="1"/>
</dbReference>
<dbReference type="EMBL" id="JJMJ01000132">
    <property type="protein sequence ID" value="PPS21833.1"/>
    <property type="molecule type" value="Genomic_DNA"/>
</dbReference>
<evidence type="ECO:0000259" key="1">
    <source>
        <dbReference type="PROSITE" id="PS51782"/>
    </source>
</evidence>
<gene>
    <name evidence="2" type="ORF">DJ52_08530</name>
</gene>
<feature type="domain" description="LysM" evidence="1">
    <location>
        <begin position="357"/>
        <end position="401"/>
    </location>
</feature>
<proteinExistence type="predicted"/>
<dbReference type="Proteomes" id="UP000238924">
    <property type="component" value="Unassembled WGS sequence"/>
</dbReference>
<sequence length="602" mass="66999">MKNVFKYASVIGCTFFSISFGADYIDYKVKNGDTLYGIAFAHNMSASEFLKLNNIKDPNEYKLKVGETLKVKDAGYSLVYDSENKVYGLKGEENKSYKDYKVKNGDSLYGIAFAHGMTANEFLAINNIKDPNKYNLKIGEILKVANNTSNTSNLSPSEDNVSEKNYDTYKVKSGDTLYGIAFAHGMTASEFLKINNIDDPNKYKLYVGKTMYVAKSERAEKENNNNSNIQKEVEYYTVKSGDTLYGIAFQNDISVNEFLKINNIDDPLKYKLRTGEKLKIYSKGSSNSQSKTIKTYKVKYGDTLGEIAAKNSMSLNDLLALNGLKNNYVLKVGDTLKLYDNVNINTSSKPSQYRTLENYKVKSGDTLSEIALARGMDLVELYSLNNLNDKYILKIGDTLKVYANSPKTSALVTSIYKVKSGDTLYSIAKSHKMDLRSLMQLNNIKNANEYKLYIGASIKVQTTKMISYSFNDDSILPESSFIWPYKGIIVSGYGVTSDKLANRGINILGDVGDKVVASDDGIVEYADNVRGFGTVIILKHKNGYNTSYAHLSKVNVKLGDIVSKGEYIGDIGNTGMIDRSELYFKISYQGAAIDPTKLLPRG</sequence>